<evidence type="ECO:0000256" key="1">
    <source>
        <dbReference type="SAM" id="MobiDB-lite"/>
    </source>
</evidence>
<dbReference type="PANTHER" id="PTHR46250">
    <property type="entry name" value="MYB/SANT-LIKE DNA-BINDING DOMAIN PROTEIN-RELATED"/>
    <property type="match status" value="1"/>
</dbReference>
<feature type="compositionally biased region" description="Acidic residues" evidence="1">
    <location>
        <begin position="41"/>
        <end position="55"/>
    </location>
</feature>
<accession>A0AAV8TAG2</accession>
<gene>
    <name evidence="2" type="ORF">K2173_025548</name>
</gene>
<feature type="region of interest" description="Disordered" evidence="1">
    <location>
        <begin position="38"/>
        <end position="72"/>
    </location>
</feature>
<keyword evidence="3" id="KW-1185">Reference proteome</keyword>
<organism evidence="2 3">
    <name type="scientific">Erythroxylum novogranatense</name>
    <dbReference type="NCBI Taxonomy" id="1862640"/>
    <lineage>
        <taxon>Eukaryota</taxon>
        <taxon>Viridiplantae</taxon>
        <taxon>Streptophyta</taxon>
        <taxon>Embryophyta</taxon>
        <taxon>Tracheophyta</taxon>
        <taxon>Spermatophyta</taxon>
        <taxon>Magnoliopsida</taxon>
        <taxon>eudicotyledons</taxon>
        <taxon>Gunneridae</taxon>
        <taxon>Pentapetalae</taxon>
        <taxon>rosids</taxon>
        <taxon>fabids</taxon>
        <taxon>Malpighiales</taxon>
        <taxon>Erythroxylaceae</taxon>
        <taxon>Erythroxylum</taxon>
    </lineage>
</organism>
<protein>
    <submittedName>
        <fullName evidence="2">Uncharacterized protein</fullName>
    </submittedName>
</protein>
<comment type="caution">
    <text evidence="2">The sequence shown here is derived from an EMBL/GenBank/DDBJ whole genome shotgun (WGS) entry which is preliminary data.</text>
</comment>
<proteinExistence type="predicted"/>
<sequence length="98" mass="11035">MRNRSFPYYDKLAIIWGQDRATGKNAEAPVDMLENIIREENLDEENEASNGEEDVEPRRDQPIRDNSQGVVGYGRNNGTIVASLAFRGTPNGGYDEFI</sequence>
<evidence type="ECO:0000313" key="2">
    <source>
        <dbReference type="EMBL" id="KAJ8763163.1"/>
    </source>
</evidence>
<evidence type="ECO:0000313" key="3">
    <source>
        <dbReference type="Proteomes" id="UP001159364"/>
    </source>
</evidence>
<dbReference type="AlphaFoldDB" id="A0AAV8TAG2"/>
<dbReference type="Proteomes" id="UP001159364">
    <property type="component" value="Linkage Group LG06"/>
</dbReference>
<reference evidence="2 3" key="1">
    <citation type="submission" date="2021-09" db="EMBL/GenBank/DDBJ databases">
        <title>Genomic insights and catalytic innovation underlie evolution of tropane alkaloids biosynthesis.</title>
        <authorList>
            <person name="Wang Y.-J."/>
            <person name="Tian T."/>
            <person name="Huang J.-P."/>
            <person name="Huang S.-X."/>
        </authorList>
    </citation>
    <scope>NUCLEOTIDE SEQUENCE [LARGE SCALE GENOMIC DNA]</scope>
    <source>
        <strain evidence="2">KIB-2018</strain>
        <tissue evidence="2">Leaf</tissue>
    </source>
</reference>
<dbReference type="EMBL" id="JAIWQS010000006">
    <property type="protein sequence ID" value="KAJ8763163.1"/>
    <property type="molecule type" value="Genomic_DNA"/>
</dbReference>
<dbReference type="PANTHER" id="PTHR46250:SF15">
    <property type="entry name" value="OS01G0523800 PROTEIN"/>
    <property type="match status" value="1"/>
</dbReference>
<name>A0AAV8TAG2_9ROSI</name>